<dbReference type="GO" id="GO:0004519">
    <property type="term" value="F:endonuclease activity"/>
    <property type="evidence" value="ECO:0007669"/>
    <property type="project" value="UniProtKB-KW"/>
</dbReference>
<keyword evidence="6" id="KW-0694">RNA-binding</keyword>
<sequence>MNSREIIRRLEKCDFALLRVNGSHHVFGGPHGQRVVVPHHGKGRDIPTGTLRNIFRQAGWAWPPETEEPR</sequence>
<keyword evidence="5" id="KW-0378">Hydrolase</keyword>
<keyword evidence="3" id="KW-0540">Nuclease</keyword>
<gene>
    <name evidence="8" type="ORF">NNJEOMEG_01247</name>
</gene>
<dbReference type="InterPro" id="IPR038570">
    <property type="entry name" value="HicA_sf"/>
</dbReference>
<dbReference type="GO" id="GO:0003729">
    <property type="term" value="F:mRNA binding"/>
    <property type="evidence" value="ECO:0007669"/>
    <property type="project" value="InterPro"/>
</dbReference>
<dbReference type="GO" id="GO:0016787">
    <property type="term" value="F:hydrolase activity"/>
    <property type="evidence" value="ECO:0007669"/>
    <property type="project" value="UniProtKB-KW"/>
</dbReference>
<dbReference type="InterPro" id="IPR012933">
    <property type="entry name" value="HicA_mRNA_interferase"/>
</dbReference>
<evidence type="ECO:0000256" key="6">
    <source>
        <dbReference type="ARBA" id="ARBA00022884"/>
    </source>
</evidence>
<keyword evidence="9" id="KW-1185">Reference proteome</keyword>
<dbReference type="Proteomes" id="UP000494245">
    <property type="component" value="Unassembled WGS sequence"/>
</dbReference>
<evidence type="ECO:0000313" key="8">
    <source>
        <dbReference type="EMBL" id="GFK93415.1"/>
    </source>
</evidence>
<keyword evidence="7" id="KW-0346">Stress response</keyword>
<comment type="caution">
    <text evidence="8">The sequence shown here is derived from an EMBL/GenBank/DDBJ whole genome shotgun (WGS) entry which is preliminary data.</text>
</comment>
<reference evidence="8 9" key="1">
    <citation type="submission" date="2020-04" db="EMBL/GenBank/DDBJ databases">
        <authorList>
            <consortium name="Desulfovibrio sp. FSS-1 genome sequencing consortium"/>
            <person name="Shimoshige H."/>
            <person name="Kobayashi H."/>
            <person name="Maekawa T."/>
        </authorList>
    </citation>
    <scope>NUCLEOTIDE SEQUENCE [LARGE SCALE GENOMIC DNA]</scope>
    <source>
        <strain evidence="8 9">SIID29052-01</strain>
    </source>
</reference>
<evidence type="ECO:0000256" key="1">
    <source>
        <dbReference type="ARBA" id="ARBA00006620"/>
    </source>
</evidence>
<protein>
    <recommendedName>
        <fullName evidence="10">Periplasmic or secreted lipoprotein</fullName>
    </recommendedName>
</protein>
<dbReference type="AlphaFoldDB" id="A0A6V8LYS3"/>
<name>A0A6V8LYS3_9BACT</name>
<keyword evidence="2" id="KW-1277">Toxin-antitoxin system</keyword>
<evidence type="ECO:0000256" key="2">
    <source>
        <dbReference type="ARBA" id="ARBA00022649"/>
    </source>
</evidence>
<reference evidence="8 9" key="2">
    <citation type="submission" date="2020-05" db="EMBL/GenBank/DDBJ databases">
        <title>Draft genome sequence of Desulfovibrio sp. strainFSS-1.</title>
        <authorList>
            <person name="Shimoshige H."/>
            <person name="Kobayashi H."/>
            <person name="Maekawa T."/>
        </authorList>
    </citation>
    <scope>NUCLEOTIDE SEQUENCE [LARGE SCALE GENOMIC DNA]</scope>
    <source>
        <strain evidence="8 9">SIID29052-01</strain>
    </source>
</reference>
<evidence type="ECO:0000256" key="5">
    <source>
        <dbReference type="ARBA" id="ARBA00022801"/>
    </source>
</evidence>
<dbReference type="Pfam" id="PF07927">
    <property type="entry name" value="HicA_toxin"/>
    <property type="match status" value="1"/>
</dbReference>
<dbReference type="Gene3D" id="3.30.920.30">
    <property type="entry name" value="Hypothetical protein"/>
    <property type="match status" value="1"/>
</dbReference>
<evidence type="ECO:0008006" key="10">
    <source>
        <dbReference type="Google" id="ProtNLM"/>
    </source>
</evidence>
<evidence type="ECO:0000313" key="9">
    <source>
        <dbReference type="Proteomes" id="UP000494245"/>
    </source>
</evidence>
<dbReference type="EMBL" id="BLTE01000004">
    <property type="protein sequence ID" value="GFK93415.1"/>
    <property type="molecule type" value="Genomic_DNA"/>
</dbReference>
<evidence type="ECO:0000256" key="4">
    <source>
        <dbReference type="ARBA" id="ARBA00022759"/>
    </source>
</evidence>
<proteinExistence type="inferred from homology"/>
<dbReference type="RefSeq" id="WP_173082410.1">
    <property type="nucleotide sequence ID" value="NZ_BLTE01000004.1"/>
</dbReference>
<organism evidence="8 9">
    <name type="scientific">Fundidesulfovibrio magnetotacticus</name>
    <dbReference type="NCBI Taxonomy" id="2730080"/>
    <lineage>
        <taxon>Bacteria</taxon>
        <taxon>Pseudomonadati</taxon>
        <taxon>Thermodesulfobacteriota</taxon>
        <taxon>Desulfovibrionia</taxon>
        <taxon>Desulfovibrionales</taxon>
        <taxon>Desulfovibrionaceae</taxon>
        <taxon>Fundidesulfovibrio</taxon>
    </lineage>
</organism>
<comment type="similarity">
    <text evidence="1">Belongs to the HicA mRNA interferase family.</text>
</comment>
<dbReference type="SUPFAM" id="SSF54786">
    <property type="entry name" value="YcfA/nrd intein domain"/>
    <property type="match status" value="1"/>
</dbReference>
<evidence type="ECO:0000256" key="3">
    <source>
        <dbReference type="ARBA" id="ARBA00022722"/>
    </source>
</evidence>
<keyword evidence="4" id="KW-0255">Endonuclease</keyword>
<evidence type="ECO:0000256" key="7">
    <source>
        <dbReference type="ARBA" id="ARBA00023016"/>
    </source>
</evidence>
<accession>A0A6V8LYS3</accession>